<accession>A0A317V3M4</accession>
<evidence type="ECO:0000313" key="1">
    <source>
        <dbReference type="EMBL" id="PWY68249.1"/>
    </source>
</evidence>
<gene>
    <name evidence="1" type="ORF">BO83DRAFT_380186</name>
</gene>
<dbReference type="PROSITE" id="PS51257">
    <property type="entry name" value="PROKAR_LIPOPROTEIN"/>
    <property type="match status" value="1"/>
</dbReference>
<name>A0A317V3M4_ASPEC</name>
<keyword evidence="2" id="KW-1185">Reference proteome</keyword>
<protein>
    <submittedName>
        <fullName evidence="1">Uncharacterized protein</fullName>
    </submittedName>
</protein>
<dbReference type="VEuPathDB" id="FungiDB:BO83DRAFT_380186"/>
<dbReference type="EMBL" id="MSFU01000020">
    <property type="protein sequence ID" value="PWY68249.1"/>
    <property type="molecule type" value="Genomic_DNA"/>
</dbReference>
<proteinExistence type="predicted"/>
<dbReference type="RefSeq" id="XP_025385929.1">
    <property type="nucleotide sequence ID" value="XM_025531692.1"/>
</dbReference>
<dbReference type="GeneID" id="37053654"/>
<comment type="caution">
    <text evidence="1">The sequence shown here is derived from an EMBL/GenBank/DDBJ whole genome shotgun (WGS) entry which is preliminary data.</text>
</comment>
<sequence>MNPIRVKRKNLTDPMPCHAMPWFSLACVRSPFQSSLMLVGDGWMDGWYGNHYVM</sequence>
<evidence type="ECO:0000313" key="2">
    <source>
        <dbReference type="Proteomes" id="UP000246171"/>
    </source>
</evidence>
<dbReference type="Proteomes" id="UP000246171">
    <property type="component" value="Unassembled WGS sequence"/>
</dbReference>
<organism evidence="1 2">
    <name type="scientific">Aspergillus eucalypticola (strain CBS 122712 / IBT 29274)</name>
    <dbReference type="NCBI Taxonomy" id="1448314"/>
    <lineage>
        <taxon>Eukaryota</taxon>
        <taxon>Fungi</taxon>
        <taxon>Dikarya</taxon>
        <taxon>Ascomycota</taxon>
        <taxon>Pezizomycotina</taxon>
        <taxon>Eurotiomycetes</taxon>
        <taxon>Eurotiomycetidae</taxon>
        <taxon>Eurotiales</taxon>
        <taxon>Aspergillaceae</taxon>
        <taxon>Aspergillus</taxon>
        <taxon>Aspergillus subgen. Circumdati</taxon>
    </lineage>
</organism>
<reference evidence="1" key="1">
    <citation type="submission" date="2016-12" db="EMBL/GenBank/DDBJ databases">
        <title>The genomes of Aspergillus section Nigri reveals drivers in fungal speciation.</title>
        <authorList>
            <consortium name="DOE Joint Genome Institute"/>
            <person name="Vesth T.C."/>
            <person name="Nybo J."/>
            <person name="Theobald S."/>
            <person name="Brandl J."/>
            <person name="Frisvad J.C."/>
            <person name="Nielsen K.F."/>
            <person name="Lyhne E.K."/>
            <person name="Kogle M.E."/>
            <person name="Kuo A."/>
            <person name="Riley R."/>
            <person name="Clum A."/>
            <person name="Nolan M."/>
            <person name="Lipzen A."/>
            <person name="Salamov A."/>
            <person name="Henrissat B."/>
            <person name="Wiebenga A."/>
            <person name="De vries R.P."/>
            <person name="Grigoriev I.V."/>
            <person name="Mortensen U.H."/>
            <person name="Andersen M.R."/>
            <person name="Baker S.E."/>
        </authorList>
    </citation>
    <scope>NUCLEOTIDE SEQUENCE</scope>
    <source>
        <strain evidence="1">CBS 122712</strain>
    </source>
</reference>
<dbReference type="AlphaFoldDB" id="A0A317V3M4"/>